<dbReference type="InterPro" id="IPR011990">
    <property type="entry name" value="TPR-like_helical_dom_sf"/>
</dbReference>
<comment type="catalytic activity">
    <reaction evidence="3">
        <text>[protein]-peptidylproline (omega=180) = [protein]-peptidylproline (omega=0)</text>
        <dbReference type="Rhea" id="RHEA:16237"/>
        <dbReference type="Rhea" id="RHEA-COMP:10747"/>
        <dbReference type="Rhea" id="RHEA-COMP:10748"/>
        <dbReference type="ChEBI" id="CHEBI:83833"/>
        <dbReference type="ChEBI" id="CHEBI:83834"/>
        <dbReference type="EC" id="5.2.1.8"/>
    </reaction>
</comment>
<dbReference type="GO" id="GO:0043066">
    <property type="term" value="P:negative regulation of apoptotic process"/>
    <property type="evidence" value="ECO:0007669"/>
    <property type="project" value="TreeGrafter"/>
</dbReference>
<accession>A0A8T0DB18</accession>
<evidence type="ECO:0000256" key="3">
    <source>
        <dbReference type="PROSITE-ProRule" id="PRU00277"/>
    </source>
</evidence>
<dbReference type="SUPFAM" id="SSF54534">
    <property type="entry name" value="FKBP-like"/>
    <property type="match status" value="1"/>
</dbReference>
<feature type="compositionally biased region" description="Polar residues" evidence="4">
    <location>
        <begin position="12"/>
        <end position="29"/>
    </location>
</feature>
<dbReference type="Pfam" id="PF00254">
    <property type="entry name" value="FKBP_C"/>
    <property type="match status" value="1"/>
</dbReference>
<dbReference type="Pfam" id="PF13432">
    <property type="entry name" value="TPR_16"/>
    <property type="match status" value="1"/>
</dbReference>
<proteinExistence type="predicted"/>
<evidence type="ECO:0000256" key="5">
    <source>
        <dbReference type="SAM" id="Phobius"/>
    </source>
</evidence>
<dbReference type="InterPro" id="IPR019734">
    <property type="entry name" value="TPR_rpt"/>
</dbReference>
<organism evidence="7 8">
    <name type="scientific">Paragonimus westermani</name>
    <dbReference type="NCBI Taxonomy" id="34504"/>
    <lineage>
        <taxon>Eukaryota</taxon>
        <taxon>Metazoa</taxon>
        <taxon>Spiralia</taxon>
        <taxon>Lophotrochozoa</taxon>
        <taxon>Platyhelminthes</taxon>
        <taxon>Trematoda</taxon>
        <taxon>Digenea</taxon>
        <taxon>Plagiorchiida</taxon>
        <taxon>Troglotremata</taxon>
        <taxon>Troglotrematidae</taxon>
        <taxon>Paragonimus</taxon>
    </lineage>
</organism>
<dbReference type="GO" id="GO:0005740">
    <property type="term" value="C:mitochondrial envelope"/>
    <property type="evidence" value="ECO:0007669"/>
    <property type="project" value="TreeGrafter"/>
</dbReference>
<dbReference type="SUPFAM" id="SSF48452">
    <property type="entry name" value="TPR-like"/>
    <property type="match status" value="1"/>
</dbReference>
<dbReference type="InterPro" id="IPR046357">
    <property type="entry name" value="PPIase_dom_sf"/>
</dbReference>
<evidence type="ECO:0000259" key="6">
    <source>
        <dbReference type="PROSITE" id="PS50059"/>
    </source>
</evidence>
<feature type="domain" description="PPIase FKBP-type" evidence="6">
    <location>
        <begin position="99"/>
        <end position="183"/>
    </location>
</feature>
<keyword evidence="5" id="KW-1133">Transmembrane helix</keyword>
<dbReference type="EC" id="5.2.1.8" evidence="3"/>
<keyword evidence="3" id="KW-0413">Isomerase</keyword>
<dbReference type="InterPro" id="IPR001179">
    <property type="entry name" value="PPIase_FKBP_dom"/>
</dbReference>
<evidence type="ECO:0000256" key="1">
    <source>
        <dbReference type="ARBA" id="ARBA00022737"/>
    </source>
</evidence>
<dbReference type="PROSITE" id="PS50059">
    <property type="entry name" value="FKBP_PPIASE"/>
    <property type="match status" value="1"/>
</dbReference>
<dbReference type="SMART" id="SM00028">
    <property type="entry name" value="TPR"/>
    <property type="match status" value="3"/>
</dbReference>
<evidence type="ECO:0000256" key="2">
    <source>
        <dbReference type="ARBA" id="ARBA00022803"/>
    </source>
</evidence>
<dbReference type="GO" id="GO:0012505">
    <property type="term" value="C:endomembrane system"/>
    <property type="evidence" value="ECO:0007669"/>
    <property type="project" value="TreeGrafter"/>
</dbReference>
<dbReference type="GO" id="GO:0044183">
    <property type="term" value="F:protein folding chaperone"/>
    <property type="evidence" value="ECO:0007669"/>
    <property type="project" value="TreeGrafter"/>
</dbReference>
<dbReference type="PANTHER" id="PTHR46512:SF1">
    <property type="entry name" value="PEPTIDYLPROLYL ISOMERASE"/>
    <property type="match status" value="1"/>
</dbReference>
<feature type="transmembrane region" description="Helical" evidence="5">
    <location>
        <begin position="385"/>
        <end position="403"/>
    </location>
</feature>
<evidence type="ECO:0000256" key="4">
    <source>
        <dbReference type="SAM" id="MobiDB-lite"/>
    </source>
</evidence>
<dbReference type="Gene3D" id="3.10.50.40">
    <property type="match status" value="1"/>
</dbReference>
<gene>
    <name evidence="7" type="ORF">P879_03566</name>
</gene>
<protein>
    <recommendedName>
        <fullName evidence="3">peptidylprolyl isomerase</fullName>
        <ecNumber evidence="3">5.2.1.8</ecNumber>
    </recommendedName>
</protein>
<keyword evidence="2" id="KW-0802">TPR repeat</keyword>
<dbReference type="GO" id="GO:0005829">
    <property type="term" value="C:cytosol"/>
    <property type="evidence" value="ECO:0007669"/>
    <property type="project" value="TreeGrafter"/>
</dbReference>
<keyword evidence="3" id="KW-0697">Rotamase</keyword>
<feature type="region of interest" description="Disordered" evidence="4">
    <location>
        <begin position="1"/>
        <end position="69"/>
    </location>
</feature>
<comment type="caution">
    <text evidence="7">The sequence shown here is derived from an EMBL/GenBank/DDBJ whole genome shotgun (WGS) entry which is preliminary data.</text>
</comment>
<dbReference type="InterPro" id="IPR050754">
    <property type="entry name" value="FKBP4/5/8-like"/>
</dbReference>
<keyword evidence="8" id="KW-1185">Reference proteome</keyword>
<reference evidence="7 8" key="1">
    <citation type="submission" date="2019-07" db="EMBL/GenBank/DDBJ databases">
        <title>Annotation for the trematode Paragonimus westermani.</title>
        <authorList>
            <person name="Choi Y.-J."/>
        </authorList>
    </citation>
    <scope>NUCLEOTIDE SEQUENCE [LARGE SCALE GENOMIC DNA]</scope>
    <source>
        <strain evidence="7">180907_Pwestermani</strain>
    </source>
</reference>
<dbReference type="EMBL" id="JTDF01007414">
    <property type="protein sequence ID" value="KAF8565039.1"/>
    <property type="molecule type" value="Genomic_DNA"/>
</dbReference>
<sequence>MGKGRRRHNRSENSYSEKATHTNSETAVSGNKPLDADVEFSSEKSLTSEDPTDCNASVPTTYHSSGDDSDDTVDILGNGLLLKKVIDKGLGRETRPCHGDFVEISLKGFLEDGTVVDDFSSLTLTLGDGDVIQALDLALPLAELKERFELHVDPRFAYGSRGRDPDIPADAKLRYEVKLLSACDPPCYATMPNEERVRIADQKRERGNCYYRREEYAFAVNSYNKALKILTAPRDPDQRTYAAGTPVDLAVSDEVVENLEIKLENNLAATQLKIEAYDAAIKSCDAVLHKDPRNFKALFRKGKALLEQGDVEVAIPILKSVHDLVPNSPMVISELQRARAIRDRERKRWSRAASRMLPPRFSRDHPQSANSRFSRLSSLLLTRRVLLISALLFALLSIGLAWYSELWPISLTKNL</sequence>
<dbReference type="OrthoDB" id="532682at2759"/>
<evidence type="ECO:0000313" key="8">
    <source>
        <dbReference type="Proteomes" id="UP000699462"/>
    </source>
</evidence>
<evidence type="ECO:0000313" key="7">
    <source>
        <dbReference type="EMBL" id="KAF8565039.1"/>
    </source>
</evidence>
<feature type="compositionally biased region" description="Polar residues" evidence="4">
    <location>
        <begin position="43"/>
        <end position="64"/>
    </location>
</feature>
<dbReference type="PANTHER" id="PTHR46512">
    <property type="entry name" value="PEPTIDYLPROLYL ISOMERASE"/>
    <property type="match status" value="1"/>
</dbReference>
<keyword evidence="5" id="KW-0472">Membrane</keyword>
<dbReference type="AlphaFoldDB" id="A0A8T0DB18"/>
<keyword evidence="5" id="KW-0812">Transmembrane</keyword>
<dbReference type="Gene3D" id="1.25.40.10">
    <property type="entry name" value="Tetratricopeptide repeat domain"/>
    <property type="match status" value="1"/>
</dbReference>
<dbReference type="GO" id="GO:0003755">
    <property type="term" value="F:peptidyl-prolyl cis-trans isomerase activity"/>
    <property type="evidence" value="ECO:0007669"/>
    <property type="project" value="UniProtKB-KW"/>
</dbReference>
<keyword evidence="1" id="KW-0677">Repeat</keyword>
<dbReference type="GO" id="GO:0016020">
    <property type="term" value="C:membrane"/>
    <property type="evidence" value="ECO:0007669"/>
    <property type="project" value="TreeGrafter"/>
</dbReference>
<dbReference type="Proteomes" id="UP000699462">
    <property type="component" value="Unassembled WGS sequence"/>
</dbReference>
<name>A0A8T0DB18_9TREM</name>